<dbReference type="AlphaFoldDB" id="A0A6G3MIH0"/>
<organism evidence="4">
    <name type="scientific">Henneguya salminicola</name>
    <name type="common">Myxosporean</name>
    <dbReference type="NCBI Taxonomy" id="69463"/>
    <lineage>
        <taxon>Eukaryota</taxon>
        <taxon>Metazoa</taxon>
        <taxon>Cnidaria</taxon>
        <taxon>Myxozoa</taxon>
        <taxon>Myxosporea</taxon>
        <taxon>Bivalvulida</taxon>
        <taxon>Platysporina</taxon>
        <taxon>Myxobolidae</taxon>
        <taxon>Henneguya</taxon>
    </lineage>
</organism>
<evidence type="ECO:0000259" key="2">
    <source>
        <dbReference type="Pfam" id="PF18553"/>
    </source>
</evidence>
<dbReference type="GO" id="GO:0016874">
    <property type="term" value="F:ligase activity"/>
    <property type="evidence" value="ECO:0007669"/>
    <property type="project" value="UniProtKB-KW"/>
</dbReference>
<evidence type="ECO:0000259" key="1">
    <source>
        <dbReference type="Pfam" id="PF18552"/>
    </source>
</evidence>
<dbReference type="Pfam" id="PF18554">
    <property type="entry name" value="PheRS_DBD2"/>
    <property type="match status" value="1"/>
</dbReference>
<dbReference type="EMBL" id="GHBP01005051">
    <property type="protein sequence ID" value="NDJ93789.1"/>
    <property type="molecule type" value="Transcribed_RNA"/>
</dbReference>
<name>A0A6G3MIH0_HENSL</name>
<protein>
    <submittedName>
        <fullName evidence="4">Phenylalanine--tRNA ligase alpha subunit (Trinotate prediction)</fullName>
    </submittedName>
</protein>
<reference evidence="4" key="1">
    <citation type="submission" date="2018-11" db="EMBL/GenBank/DDBJ databases">
        <title>Henneguya salminicola genome and transcriptome.</title>
        <authorList>
            <person name="Yahalomi D."/>
            <person name="Atkinson S.D."/>
            <person name="Neuhof M."/>
            <person name="Chang E.S."/>
            <person name="Philippe H."/>
            <person name="Cartwright P."/>
            <person name="Bartholomew J.L."/>
            <person name="Huchon D."/>
        </authorList>
    </citation>
    <scope>NUCLEOTIDE SEQUENCE</scope>
    <source>
        <strain evidence="4">Hz1</strain>
        <tissue evidence="4">Whole</tissue>
    </source>
</reference>
<dbReference type="InterPro" id="IPR040586">
    <property type="entry name" value="PheRS_DBD2"/>
</dbReference>
<accession>A0A6G3MIH0</accession>
<feature type="domain" description="PheRS DNA binding" evidence="2">
    <location>
        <begin position="75"/>
        <end position="130"/>
    </location>
</feature>
<dbReference type="Pfam" id="PF18552">
    <property type="entry name" value="PheRS_DBD1"/>
    <property type="match status" value="1"/>
</dbReference>
<feature type="domain" description="PheRS DNA binding" evidence="3">
    <location>
        <begin position="133"/>
        <end position="165"/>
    </location>
</feature>
<dbReference type="InterPro" id="IPR040724">
    <property type="entry name" value="PheRS_DBD1"/>
</dbReference>
<dbReference type="Pfam" id="PF18553">
    <property type="entry name" value="PheRS_DBD3"/>
    <property type="match status" value="1"/>
</dbReference>
<dbReference type="Gene3D" id="1.10.10.2330">
    <property type="match status" value="1"/>
</dbReference>
<keyword evidence="4" id="KW-0436">Ligase</keyword>
<dbReference type="Gene3D" id="1.10.10.2320">
    <property type="match status" value="1"/>
</dbReference>
<evidence type="ECO:0000259" key="3">
    <source>
        <dbReference type="Pfam" id="PF18554"/>
    </source>
</evidence>
<evidence type="ECO:0000313" key="4">
    <source>
        <dbReference type="EMBL" id="NDJ93789.1"/>
    </source>
</evidence>
<feature type="domain" description="PheRS DNA binding" evidence="1">
    <location>
        <begin position="7"/>
        <end position="61"/>
    </location>
</feature>
<sequence>MEHQINILDEIMNELKISPTINSKKFSDTKELDHSMVVGQIMSLSSVPDLVSVSKETTTHWTLTTEGEDIVKNGSYEYRLYSSIPETGIFIKEAKEKFFKGDIALNKALAYKWVRLVKEKESKLYKNNEKVNDITRDELIEIRNGFPEKIDSKRINELKKRQLITISTFTAYNVAPGSSFHMGIPKQETDLTVEMISTYKILFI</sequence>
<dbReference type="InterPro" id="IPR040725">
    <property type="entry name" value="PheRS_DBD3"/>
</dbReference>
<dbReference type="Gene3D" id="3.30.1370.240">
    <property type="match status" value="1"/>
</dbReference>
<proteinExistence type="predicted"/>